<gene>
    <name evidence="2" type="ORF">AAHA92_14430</name>
</gene>
<dbReference type="AlphaFoldDB" id="A0ABD1HE40"/>
<evidence type="ECO:0000256" key="1">
    <source>
        <dbReference type="SAM" id="MobiDB-lite"/>
    </source>
</evidence>
<evidence type="ECO:0000313" key="2">
    <source>
        <dbReference type="EMBL" id="KAL1553803.1"/>
    </source>
</evidence>
<comment type="caution">
    <text evidence="2">The sequence shown here is derived from an EMBL/GenBank/DDBJ whole genome shotgun (WGS) entry which is preliminary data.</text>
</comment>
<evidence type="ECO:0000313" key="3">
    <source>
        <dbReference type="Proteomes" id="UP001567538"/>
    </source>
</evidence>
<organism evidence="2 3">
    <name type="scientific">Salvia divinorum</name>
    <name type="common">Maria pastora</name>
    <name type="synonym">Diviner's sage</name>
    <dbReference type="NCBI Taxonomy" id="28513"/>
    <lineage>
        <taxon>Eukaryota</taxon>
        <taxon>Viridiplantae</taxon>
        <taxon>Streptophyta</taxon>
        <taxon>Embryophyta</taxon>
        <taxon>Tracheophyta</taxon>
        <taxon>Spermatophyta</taxon>
        <taxon>Magnoliopsida</taxon>
        <taxon>eudicotyledons</taxon>
        <taxon>Gunneridae</taxon>
        <taxon>Pentapetalae</taxon>
        <taxon>asterids</taxon>
        <taxon>lamiids</taxon>
        <taxon>Lamiales</taxon>
        <taxon>Lamiaceae</taxon>
        <taxon>Nepetoideae</taxon>
        <taxon>Mentheae</taxon>
        <taxon>Salviinae</taxon>
        <taxon>Salvia</taxon>
        <taxon>Salvia subgen. Calosphace</taxon>
    </lineage>
</organism>
<keyword evidence="3" id="KW-1185">Reference proteome</keyword>
<feature type="compositionally biased region" description="Acidic residues" evidence="1">
    <location>
        <begin position="171"/>
        <end position="183"/>
    </location>
</feature>
<dbReference type="Proteomes" id="UP001567538">
    <property type="component" value="Unassembled WGS sequence"/>
</dbReference>
<dbReference type="EMBL" id="JBEAFC010000006">
    <property type="protein sequence ID" value="KAL1553803.1"/>
    <property type="molecule type" value="Genomic_DNA"/>
</dbReference>
<sequence length="199" mass="22292">MNEGSLCQPNKMIDERGKAKSSDCVAASAAADNSCSTSTHDVFEVPQAGGRCEPMEKDETKNFEKENVVFPEAVMMCARDEPKWLNKMLQSSQLSDVECRLVVVPPETSTAQFHRTTGQIGMRPEIVEDDRLVICSNREELKLLNEISEKVNLLHDEIRSLKAKKASSIREEEDEEEDEEEEPSLAMALLAEAMLSSWL</sequence>
<feature type="region of interest" description="Disordered" evidence="1">
    <location>
        <begin position="164"/>
        <end position="185"/>
    </location>
</feature>
<reference evidence="2 3" key="1">
    <citation type="submission" date="2024-06" db="EMBL/GenBank/DDBJ databases">
        <title>A chromosome level genome sequence of Diviner's sage (Salvia divinorum).</title>
        <authorList>
            <person name="Ford S.A."/>
            <person name="Ro D.-K."/>
            <person name="Ness R.W."/>
            <person name="Phillips M.A."/>
        </authorList>
    </citation>
    <scope>NUCLEOTIDE SEQUENCE [LARGE SCALE GENOMIC DNA]</scope>
    <source>
        <strain evidence="2">SAF-2024a</strain>
        <tissue evidence="2">Leaf</tissue>
    </source>
</reference>
<protein>
    <submittedName>
        <fullName evidence="2">Uncharacterized protein</fullName>
    </submittedName>
</protein>
<name>A0ABD1HE40_SALDI</name>
<proteinExistence type="predicted"/>
<accession>A0ABD1HE40</accession>